<dbReference type="HAMAP" id="MF_01274">
    <property type="entry name" value="Pantothen_kinase_3"/>
    <property type="match status" value="1"/>
</dbReference>
<evidence type="ECO:0000313" key="18">
    <source>
        <dbReference type="Proteomes" id="UP000316584"/>
    </source>
</evidence>
<dbReference type="NCBIfam" id="TIGR00671">
    <property type="entry name" value="baf"/>
    <property type="match status" value="1"/>
</dbReference>
<comment type="catalytic activity">
    <reaction evidence="1 16">
        <text>(R)-pantothenate + ATP = (R)-4'-phosphopantothenate + ADP + H(+)</text>
        <dbReference type="Rhea" id="RHEA:16373"/>
        <dbReference type="ChEBI" id="CHEBI:10986"/>
        <dbReference type="ChEBI" id="CHEBI:15378"/>
        <dbReference type="ChEBI" id="CHEBI:29032"/>
        <dbReference type="ChEBI" id="CHEBI:30616"/>
        <dbReference type="ChEBI" id="CHEBI:456216"/>
        <dbReference type="EC" id="2.7.1.33"/>
    </reaction>
</comment>
<evidence type="ECO:0000256" key="12">
    <source>
        <dbReference type="ARBA" id="ARBA00022958"/>
    </source>
</evidence>
<gene>
    <name evidence="16" type="primary">coaX</name>
    <name evidence="17" type="ORF">FPZ22_08965</name>
</gene>
<keyword evidence="13 16" id="KW-0173">Coenzyme A biosynthesis</keyword>
<dbReference type="GO" id="GO:0015937">
    <property type="term" value="P:coenzyme A biosynthetic process"/>
    <property type="evidence" value="ECO:0007669"/>
    <property type="project" value="UniProtKB-UniRule"/>
</dbReference>
<evidence type="ECO:0000313" key="17">
    <source>
        <dbReference type="EMBL" id="QDW67006.1"/>
    </source>
</evidence>
<evidence type="ECO:0000256" key="10">
    <source>
        <dbReference type="ARBA" id="ARBA00022777"/>
    </source>
</evidence>
<dbReference type="OrthoDB" id="9781305at2"/>
<feature type="binding site" evidence="16">
    <location>
        <begin position="99"/>
        <end position="102"/>
    </location>
    <ligand>
        <name>substrate</name>
    </ligand>
</feature>
<dbReference type="RefSeq" id="WP_144892284.1">
    <property type="nucleotide sequence ID" value="NZ_CP042218.1"/>
</dbReference>
<evidence type="ECO:0000256" key="14">
    <source>
        <dbReference type="ARBA" id="ARBA00038036"/>
    </source>
</evidence>
<keyword evidence="10 16" id="KW-0418">Kinase</keyword>
<proteinExistence type="inferred from homology"/>
<keyword evidence="18" id="KW-1185">Reference proteome</keyword>
<keyword evidence="9 16" id="KW-0547">Nucleotide-binding</keyword>
<dbReference type="SUPFAM" id="SSF53067">
    <property type="entry name" value="Actin-like ATPase domain"/>
    <property type="match status" value="2"/>
</dbReference>
<keyword evidence="12 16" id="KW-0630">Potassium</keyword>
<dbReference type="Pfam" id="PF03309">
    <property type="entry name" value="Pan_kinase"/>
    <property type="match status" value="1"/>
</dbReference>
<feature type="binding site" evidence="16">
    <location>
        <begin position="7"/>
        <end position="14"/>
    </location>
    <ligand>
        <name>ATP</name>
        <dbReference type="ChEBI" id="CHEBI:30616"/>
    </ligand>
</feature>
<name>A0A518N507_9GAMM</name>
<feature type="binding site" evidence="16">
    <location>
        <position position="92"/>
    </location>
    <ligand>
        <name>substrate</name>
    </ligand>
</feature>
<dbReference type="UniPathway" id="UPA00241">
    <property type="reaction ID" value="UER00352"/>
</dbReference>
<dbReference type="GO" id="GO:0005737">
    <property type="term" value="C:cytoplasm"/>
    <property type="evidence" value="ECO:0007669"/>
    <property type="project" value="UniProtKB-SubCell"/>
</dbReference>
<evidence type="ECO:0000256" key="2">
    <source>
        <dbReference type="ARBA" id="ARBA00001958"/>
    </source>
</evidence>
<dbReference type="KEGG" id="lug:FPZ22_08965"/>
<reference evidence="17 18" key="1">
    <citation type="submission" date="2019-07" db="EMBL/GenBank/DDBJ databases">
        <title>Full genome sequence of Luteimonas sp. Gr-4.</title>
        <authorList>
            <person name="Im W.-T."/>
        </authorList>
    </citation>
    <scope>NUCLEOTIDE SEQUENCE [LARGE SCALE GENOMIC DNA]</scope>
    <source>
        <strain evidence="17 18">Gr-4</strain>
    </source>
</reference>
<keyword evidence="8 16" id="KW-0808">Transferase</keyword>
<dbReference type="EC" id="2.7.1.33" evidence="6 16"/>
<comment type="cofactor">
    <cofactor evidence="16">
        <name>NH4(+)</name>
        <dbReference type="ChEBI" id="CHEBI:28938"/>
    </cofactor>
    <cofactor evidence="16">
        <name>K(+)</name>
        <dbReference type="ChEBI" id="CHEBI:29103"/>
    </cofactor>
    <text evidence="16">A monovalent cation. Ammonium or potassium.</text>
</comment>
<feature type="active site" description="Proton acceptor" evidence="16">
    <location>
        <position position="101"/>
    </location>
</feature>
<dbReference type="CDD" id="cd24015">
    <property type="entry name" value="ASKHA_NBD_PanK-III"/>
    <property type="match status" value="1"/>
</dbReference>
<sequence length="246" mass="24834">MSDWLFDLGNTRLKLAPFDGDGPGAVVAHAHVHEGLDPAWTSTLPPRIEIAWLASVGPPALRAALLQALVPRAARVVEVRVERRMADVVIGYAEPTRLGVDRALALVGARGRTPGWALVVGVGTALTVDLLDAGGRHHGGSIAPSPTLMRAALHARAPQLPPAGGVDGIFGTDTADALAAGCTGAALGLIERSRAAAARLAGTTPAVLMHGGGAAALLDGVDAAVHAPSLVLEGLARLARQPAAAG</sequence>
<protein>
    <recommendedName>
        <fullName evidence="15 16">Type III pantothenate kinase</fullName>
        <ecNumber evidence="6 16">2.7.1.33</ecNumber>
    </recommendedName>
    <alternativeName>
        <fullName evidence="16">PanK-III</fullName>
    </alternativeName>
    <alternativeName>
        <fullName evidence="16">Pantothenic acid kinase</fullName>
    </alternativeName>
</protein>
<evidence type="ECO:0000256" key="16">
    <source>
        <dbReference type="HAMAP-Rule" id="MF_01274"/>
    </source>
</evidence>
<comment type="caution">
    <text evidence="16">Lacks conserved residue(s) required for the propagation of feature annotation.</text>
</comment>
<evidence type="ECO:0000256" key="9">
    <source>
        <dbReference type="ARBA" id="ARBA00022741"/>
    </source>
</evidence>
<dbReference type="EMBL" id="CP042218">
    <property type="protein sequence ID" value="QDW67006.1"/>
    <property type="molecule type" value="Genomic_DNA"/>
</dbReference>
<dbReference type="InterPro" id="IPR004619">
    <property type="entry name" value="Type_III_PanK"/>
</dbReference>
<evidence type="ECO:0000256" key="5">
    <source>
        <dbReference type="ARBA" id="ARBA00011738"/>
    </source>
</evidence>
<comment type="subunit">
    <text evidence="5 16">Homodimer.</text>
</comment>
<comment type="function">
    <text evidence="16">Catalyzes the phosphorylation of pantothenate (Pan), the first step in CoA biosynthesis.</text>
</comment>
<dbReference type="GO" id="GO:0005524">
    <property type="term" value="F:ATP binding"/>
    <property type="evidence" value="ECO:0007669"/>
    <property type="project" value="UniProtKB-UniRule"/>
</dbReference>
<dbReference type="Proteomes" id="UP000316584">
    <property type="component" value="Chromosome"/>
</dbReference>
<keyword evidence="11 16" id="KW-0067">ATP-binding</keyword>
<dbReference type="AlphaFoldDB" id="A0A518N507"/>
<comment type="similarity">
    <text evidence="14 16">Belongs to the type III pantothenate kinase family.</text>
</comment>
<organism evidence="17 18">
    <name type="scientific">Luteimonas granuli</name>
    <dbReference type="NCBI Taxonomy" id="1176533"/>
    <lineage>
        <taxon>Bacteria</taxon>
        <taxon>Pseudomonadati</taxon>
        <taxon>Pseudomonadota</taxon>
        <taxon>Gammaproteobacteria</taxon>
        <taxon>Lysobacterales</taxon>
        <taxon>Lysobacteraceae</taxon>
        <taxon>Luteimonas</taxon>
    </lineage>
</organism>
<evidence type="ECO:0000256" key="3">
    <source>
        <dbReference type="ARBA" id="ARBA00004496"/>
    </source>
</evidence>
<evidence type="ECO:0000256" key="6">
    <source>
        <dbReference type="ARBA" id="ARBA00012102"/>
    </source>
</evidence>
<comment type="pathway">
    <text evidence="4 16">Cofactor biosynthesis; coenzyme A biosynthesis; CoA from (R)-pantothenate: step 1/5.</text>
</comment>
<comment type="cofactor">
    <cofactor evidence="2">
        <name>K(+)</name>
        <dbReference type="ChEBI" id="CHEBI:29103"/>
    </cofactor>
</comment>
<keyword evidence="7 16" id="KW-0963">Cytoplasm</keyword>
<dbReference type="PANTHER" id="PTHR34265:SF1">
    <property type="entry name" value="TYPE III PANTOTHENATE KINASE"/>
    <property type="match status" value="1"/>
</dbReference>
<evidence type="ECO:0000256" key="11">
    <source>
        <dbReference type="ARBA" id="ARBA00022840"/>
    </source>
</evidence>
<dbReference type="PANTHER" id="PTHR34265">
    <property type="entry name" value="TYPE III PANTOTHENATE KINASE"/>
    <property type="match status" value="1"/>
</dbReference>
<dbReference type="Gene3D" id="3.30.420.40">
    <property type="match status" value="2"/>
</dbReference>
<evidence type="ECO:0000256" key="7">
    <source>
        <dbReference type="ARBA" id="ARBA00022490"/>
    </source>
</evidence>
<accession>A0A518N507</accession>
<evidence type="ECO:0000256" key="1">
    <source>
        <dbReference type="ARBA" id="ARBA00001206"/>
    </source>
</evidence>
<evidence type="ECO:0000256" key="4">
    <source>
        <dbReference type="ARBA" id="ARBA00005225"/>
    </source>
</evidence>
<evidence type="ECO:0000256" key="8">
    <source>
        <dbReference type="ARBA" id="ARBA00022679"/>
    </source>
</evidence>
<dbReference type="GO" id="GO:0004594">
    <property type="term" value="F:pantothenate kinase activity"/>
    <property type="evidence" value="ECO:0007669"/>
    <property type="project" value="UniProtKB-UniRule"/>
</dbReference>
<evidence type="ECO:0000256" key="15">
    <source>
        <dbReference type="ARBA" id="ARBA00040883"/>
    </source>
</evidence>
<feature type="binding site" evidence="16">
    <location>
        <position position="124"/>
    </location>
    <ligand>
        <name>ATP</name>
        <dbReference type="ChEBI" id="CHEBI:30616"/>
    </ligand>
</feature>
<comment type="subcellular location">
    <subcellularLocation>
        <location evidence="3 16">Cytoplasm</location>
    </subcellularLocation>
</comment>
<evidence type="ECO:0000256" key="13">
    <source>
        <dbReference type="ARBA" id="ARBA00022993"/>
    </source>
</evidence>
<dbReference type="InterPro" id="IPR043129">
    <property type="entry name" value="ATPase_NBD"/>
</dbReference>
<feature type="binding site" evidence="16">
    <location>
        <position position="174"/>
    </location>
    <ligand>
        <name>substrate</name>
    </ligand>
</feature>